<dbReference type="InterPro" id="IPR051057">
    <property type="entry name" value="PI-PLC_domain"/>
</dbReference>
<sequence>MSALPLDLPLSALSIPGTHNSHAHYRALPSVRFQSTDIQTQLTNGIRFLDIRLQPVHASDPTKQDIHLVHGAFPITLTGPKSLAPILQTCYTFLAHHPTETILLSPKPKGPPTTSSTAFYLPRFLEEQYIRPNPHK</sequence>
<keyword evidence="3" id="KW-1185">Reference proteome</keyword>
<protein>
    <submittedName>
        <fullName evidence="2">PLC-like phosphodiesterase</fullName>
    </submittedName>
</protein>
<reference evidence="2" key="1">
    <citation type="journal article" date="2020" name="Stud. Mycol.">
        <title>101 Dothideomycetes genomes: a test case for predicting lifestyles and emergence of pathogens.</title>
        <authorList>
            <person name="Haridas S."/>
            <person name="Albert R."/>
            <person name="Binder M."/>
            <person name="Bloem J."/>
            <person name="Labutti K."/>
            <person name="Salamov A."/>
            <person name="Andreopoulos B."/>
            <person name="Baker S."/>
            <person name="Barry K."/>
            <person name="Bills G."/>
            <person name="Bluhm B."/>
            <person name="Cannon C."/>
            <person name="Castanera R."/>
            <person name="Culley D."/>
            <person name="Daum C."/>
            <person name="Ezra D."/>
            <person name="Gonzalez J."/>
            <person name="Henrissat B."/>
            <person name="Kuo A."/>
            <person name="Liang C."/>
            <person name="Lipzen A."/>
            <person name="Lutzoni F."/>
            <person name="Magnuson J."/>
            <person name="Mondo S."/>
            <person name="Nolan M."/>
            <person name="Ohm R."/>
            <person name="Pangilinan J."/>
            <person name="Park H.-J."/>
            <person name="Ramirez L."/>
            <person name="Alfaro M."/>
            <person name="Sun H."/>
            <person name="Tritt A."/>
            <person name="Yoshinaga Y."/>
            <person name="Zwiers L.-H."/>
            <person name="Turgeon B."/>
            <person name="Goodwin S."/>
            <person name="Spatafora J."/>
            <person name="Crous P."/>
            <person name="Grigoriev I."/>
        </authorList>
    </citation>
    <scope>NUCLEOTIDE SEQUENCE</scope>
    <source>
        <strain evidence="2">HMLAC05119</strain>
    </source>
</reference>
<accession>A0A6A5QAF2</accession>
<gene>
    <name evidence="2" type="ORF">BDU57DRAFT_542900</name>
</gene>
<dbReference type="InterPro" id="IPR017946">
    <property type="entry name" value="PLC-like_Pdiesterase_TIM-brl"/>
</dbReference>
<dbReference type="Pfam" id="PF00388">
    <property type="entry name" value="PI-PLC-X"/>
    <property type="match status" value="1"/>
</dbReference>
<dbReference type="InterPro" id="IPR000909">
    <property type="entry name" value="PLipase_C_PInositol-sp_X_dom"/>
</dbReference>
<organism evidence="2 3">
    <name type="scientific">Ampelomyces quisqualis</name>
    <name type="common">Powdery mildew agent</name>
    <dbReference type="NCBI Taxonomy" id="50730"/>
    <lineage>
        <taxon>Eukaryota</taxon>
        <taxon>Fungi</taxon>
        <taxon>Dikarya</taxon>
        <taxon>Ascomycota</taxon>
        <taxon>Pezizomycotina</taxon>
        <taxon>Dothideomycetes</taxon>
        <taxon>Pleosporomycetidae</taxon>
        <taxon>Pleosporales</taxon>
        <taxon>Pleosporineae</taxon>
        <taxon>Phaeosphaeriaceae</taxon>
        <taxon>Ampelomyces</taxon>
    </lineage>
</organism>
<evidence type="ECO:0000313" key="3">
    <source>
        <dbReference type="Proteomes" id="UP000800096"/>
    </source>
</evidence>
<name>A0A6A5QAF2_AMPQU</name>
<dbReference type="SUPFAM" id="SSF51695">
    <property type="entry name" value="PLC-like phosphodiesterases"/>
    <property type="match status" value="1"/>
</dbReference>
<evidence type="ECO:0000313" key="2">
    <source>
        <dbReference type="EMBL" id="KAF1911798.1"/>
    </source>
</evidence>
<dbReference type="PANTHER" id="PTHR13593">
    <property type="match status" value="1"/>
</dbReference>
<dbReference type="Proteomes" id="UP000800096">
    <property type="component" value="Unassembled WGS sequence"/>
</dbReference>
<dbReference type="OrthoDB" id="1046782at2759"/>
<dbReference type="PROSITE" id="PS50007">
    <property type="entry name" value="PIPLC_X_DOMAIN"/>
    <property type="match status" value="1"/>
</dbReference>
<feature type="domain" description="Phosphatidylinositol-specific phospholipase C X" evidence="1">
    <location>
        <begin position="7"/>
        <end position="110"/>
    </location>
</feature>
<dbReference type="GO" id="GO:0008081">
    <property type="term" value="F:phosphoric diester hydrolase activity"/>
    <property type="evidence" value="ECO:0007669"/>
    <property type="project" value="InterPro"/>
</dbReference>
<dbReference type="PANTHER" id="PTHR13593:SF113">
    <property type="entry name" value="SI:DKEY-266F7.9"/>
    <property type="match status" value="1"/>
</dbReference>
<dbReference type="EMBL" id="ML979142">
    <property type="protein sequence ID" value="KAF1911798.1"/>
    <property type="molecule type" value="Genomic_DNA"/>
</dbReference>
<dbReference type="GO" id="GO:0006629">
    <property type="term" value="P:lipid metabolic process"/>
    <property type="evidence" value="ECO:0007669"/>
    <property type="project" value="InterPro"/>
</dbReference>
<dbReference type="AlphaFoldDB" id="A0A6A5QAF2"/>
<dbReference type="Gene3D" id="3.20.20.190">
    <property type="entry name" value="Phosphatidylinositol (PI) phosphodiesterase"/>
    <property type="match status" value="1"/>
</dbReference>
<proteinExistence type="predicted"/>
<evidence type="ECO:0000259" key="1">
    <source>
        <dbReference type="Pfam" id="PF00388"/>
    </source>
</evidence>